<feature type="compositionally biased region" description="Acidic residues" evidence="3">
    <location>
        <begin position="48"/>
        <end position="73"/>
    </location>
</feature>
<evidence type="ECO:0000256" key="2">
    <source>
        <dbReference type="ARBA" id="ARBA00023136"/>
    </source>
</evidence>
<feature type="compositionally biased region" description="Low complexity" evidence="3">
    <location>
        <begin position="30"/>
        <end position="47"/>
    </location>
</feature>
<comment type="subcellular location">
    <subcellularLocation>
        <location evidence="1">Membrane</location>
    </subcellularLocation>
</comment>
<keyword evidence="2 4" id="KW-0472">Membrane</keyword>
<dbReference type="PANTHER" id="PTHR37042:SF4">
    <property type="entry name" value="OUTER MEMBRANE PROTEIN RV1973"/>
    <property type="match status" value="1"/>
</dbReference>
<dbReference type="AlphaFoldDB" id="A0A7I7XSI6"/>
<dbReference type="PANTHER" id="PTHR37042">
    <property type="entry name" value="OUTER MEMBRANE PROTEIN RV1973"/>
    <property type="match status" value="1"/>
</dbReference>
<keyword evidence="4" id="KW-1133">Transmembrane helix</keyword>
<organism evidence="5 6">
    <name type="scientific">Mycolicibacterium confluentis</name>
    <dbReference type="NCBI Taxonomy" id="28047"/>
    <lineage>
        <taxon>Bacteria</taxon>
        <taxon>Bacillati</taxon>
        <taxon>Actinomycetota</taxon>
        <taxon>Actinomycetes</taxon>
        <taxon>Mycobacteriales</taxon>
        <taxon>Mycobacteriaceae</taxon>
        <taxon>Mycolicibacterium</taxon>
    </lineage>
</organism>
<feature type="region of interest" description="Disordered" evidence="3">
    <location>
        <begin position="1"/>
        <end position="83"/>
    </location>
</feature>
<proteinExistence type="predicted"/>
<evidence type="ECO:0000313" key="5">
    <source>
        <dbReference type="EMBL" id="BBZ32200.1"/>
    </source>
</evidence>
<dbReference type="RefSeq" id="WP_234812997.1">
    <property type="nucleotide sequence ID" value="NZ_AP022612.1"/>
</dbReference>
<evidence type="ECO:0000313" key="6">
    <source>
        <dbReference type="Proteomes" id="UP000466931"/>
    </source>
</evidence>
<keyword evidence="4" id="KW-0812">Transmembrane</keyword>
<evidence type="ECO:0000256" key="1">
    <source>
        <dbReference type="ARBA" id="ARBA00004370"/>
    </source>
</evidence>
<feature type="compositionally biased region" description="Acidic residues" evidence="3">
    <location>
        <begin position="17"/>
        <end position="29"/>
    </location>
</feature>
<protein>
    <submittedName>
        <fullName evidence="5">Uncharacterized protein</fullName>
    </submittedName>
</protein>
<dbReference type="EMBL" id="AP022612">
    <property type="protein sequence ID" value="BBZ32200.1"/>
    <property type="molecule type" value="Genomic_DNA"/>
</dbReference>
<feature type="transmembrane region" description="Helical" evidence="4">
    <location>
        <begin position="93"/>
        <end position="113"/>
    </location>
</feature>
<keyword evidence="6" id="KW-1185">Reference proteome</keyword>
<feature type="compositionally biased region" description="Basic and acidic residues" evidence="3">
    <location>
        <begin position="1"/>
        <end position="11"/>
    </location>
</feature>
<dbReference type="Proteomes" id="UP000466931">
    <property type="component" value="Chromosome"/>
</dbReference>
<evidence type="ECO:0000256" key="3">
    <source>
        <dbReference type="SAM" id="MobiDB-lite"/>
    </source>
</evidence>
<dbReference type="GO" id="GO:0016020">
    <property type="term" value="C:membrane"/>
    <property type="evidence" value="ECO:0007669"/>
    <property type="project" value="UniProtKB-SubCell"/>
</dbReference>
<reference evidence="5" key="1">
    <citation type="journal article" date="2019" name="Emerg. Microbes Infect.">
        <title>Comprehensive subspecies identification of 175 nontuberculous mycobacteria species based on 7547 genomic profiles.</title>
        <authorList>
            <person name="Matsumoto Y."/>
            <person name="Kinjo T."/>
            <person name="Motooka D."/>
            <person name="Nabeya D."/>
            <person name="Jung N."/>
            <person name="Uechi K."/>
            <person name="Horii T."/>
            <person name="Iida T."/>
            <person name="Fujita J."/>
            <person name="Nakamura S."/>
        </authorList>
    </citation>
    <scope>NUCLEOTIDE SEQUENCE [LARGE SCALE GENOMIC DNA]</scope>
    <source>
        <strain evidence="5">JCM 13671</strain>
    </source>
</reference>
<name>A0A7I7XSI6_9MYCO</name>
<accession>A0A7I7XSI6</accession>
<sequence>MTDKPDNKEQEAAEVPVDADESTTDETTTDETATAEAATDETATVETTADDTVEETTESDSTEDDTTEDDADSVEGTAVAESSASGSSTFGKLVAFALLPAVALLLAAAAGFLKWQDDSVRTAEVAAIESTQVAKDSTVKMLSYKPDTVEQDLGAAQDLLTGGFKESYAALINDTVIPGAKEQKISAVASVPAVASISAEADRAEALVFVNQTVIIGDGAPTATASSVKVTLEKVGDRWLVSGFDPV</sequence>
<evidence type="ECO:0000256" key="4">
    <source>
        <dbReference type="SAM" id="Phobius"/>
    </source>
</evidence>
<gene>
    <name evidence="5" type="ORF">MCNF_08050</name>
</gene>
<reference evidence="5" key="2">
    <citation type="submission" date="2020-02" db="EMBL/GenBank/DDBJ databases">
        <authorList>
            <person name="Matsumoto Y."/>
            <person name="Motooka D."/>
            <person name="Nakamura S."/>
        </authorList>
    </citation>
    <scope>NUCLEOTIDE SEQUENCE</scope>
    <source>
        <strain evidence="5">JCM 13671</strain>
    </source>
</reference>